<evidence type="ECO:0000256" key="6">
    <source>
        <dbReference type="ARBA" id="ARBA00023235"/>
    </source>
</evidence>
<dbReference type="HAMAP" id="MF_01201">
    <property type="entry name" value="Ala_racemase"/>
    <property type="match status" value="1"/>
</dbReference>
<evidence type="ECO:0000256" key="5">
    <source>
        <dbReference type="ARBA" id="ARBA00022898"/>
    </source>
</evidence>
<dbReference type="Gene3D" id="2.40.37.10">
    <property type="entry name" value="Lyase, Ornithine Decarboxylase, Chain A, domain 1"/>
    <property type="match status" value="1"/>
</dbReference>
<feature type="binding site" evidence="7 9">
    <location>
        <position position="314"/>
    </location>
    <ligand>
        <name>substrate</name>
    </ligand>
</feature>
<gene>
    <name evidence="11" type="primary">alr</name>
    <name evidence="11" type="ORF">FHP24_03560</name>
</gene>
<comment type="function">
    <text evidence="7">Catalyzes the interconversion of L-alanine and D-alanine. May also act on other amino acids.</text>
</comment>
<feature type="binding site" evidence="7 9">
    <location>
        <position position="145"/>
    </location>
    <ligand>
        <name>substrate</name>
    </ligand>
</feature>
<comment type="similarity">
    <text evidence="3 7">Belongs to the alanine racemase family.</text>
</comment>
<dbReference type="InterPro" id="IPR020622">
    <property type="entry name" value="Ala_racemase_pyridoxalP-BS"/>
</dbReference>
<dbReference type="NCBIfam" id="TIGR00492">
    <property type="entry name" value="alr"/>
    <property type="match status" value="1"/>
</dbReference>
<evidence type="ECO:0000256" key="7">
    <source>
        <dbReference type="HAMAP-Rule" id="MF_01201"/>
    </source>
</evidence>
<evidence type="ECO:0000256" key="3">
    <source>
        <dbReference type="ARBA" id="ARBA00007880"/>
    </source>
</evidence>
<organism evidence="11 12">
    <name type="scientific">Aliirhizobium smilacinae</name>
    <dbReference type="NCBI Taxonomy" id="1395944"/>
    <lineage>
        <taxon>Bacteria</taxon>
        <taxon>Pseudomonadati</taxon>
        <taxon>Pseudomonadota</taxon>
        <taxon>Alphaproteobacteria</taxon>
        <taxon>Hyphomicrobiales</taxon>
        <taxon>Rhizobiaceae</taxon>
        <taxon>Aliirhizobium</taxon>
    </lineage>
</organism>
<dbReference type="InterPro" id="IPR011079">
    <property type="entry name" value="Ala_racemase_C"/>
</dbReference>
<protein>
    <recommendedName>
        <fullName evidence="4 7">Alanine racemase</fullName>
        <ecNumber evidence="4 7">5.1.1.1</ecNumber>
    </recommendedName>
</protein>
<feature type="active site" description="Proton acceptor; specific for L-alanine" evidence="7">
    <location>
        <position position="266"/>
    </location>
</feature>
<evidence type="ECO:0000256" key="1">
    <source>
        <dbReference type="ARBA" id="ARBA00000316"/>
    </source>
</evidence>
<dbReference type="PANTHER" id="PTHR30511">
    <property type="entry name" value="ALANINE RACEMASE"/>
    <property type="match status" value="1"/>
</dbReference>
<dbReference type="Proteomes" id="UP000311605">
    <property type="component" value="Unassembled WGS sequence"/>
</dbReference>
<dbReference type="GO" id="GO:0030170">
    <property type="term" value="F:pyridoxal phosphate binding"/>
    <property type="evidence" value="ECO:0007669"/>
    <property type="project" value="UniProtKB-UniRule"/>
</dbReference>
<comment type="catalytic activity">
    <reaction evidence="1 7">
        <text>L-alanine = D-alanine</text>
        <dbReference type="Rhea" id="RHEA:20249"/>
        <dbReference type="ChEBI" id="CHEBI:57416"/>
        <dbReference type="ChEBI" id="CHEBI:57972"/>
        <dbReference type="EC" id="5.1.1.1"/>
    </reaction>
</comment>
<evidence type="ECO:0000256" key="9">
    <source>
        <dbReference type="PIRSR" id="PIRSR600821-52"/>
    </source>
</evidence>
<dbReference type="SUPFAM" id="SSF51419">
    <property type="entry name" value="PLP-binding barrel"/>
    <property type="match status" value="1"/>
</dbReference>
<dbReference type="Pfam" id="PF00842">
    <property type="entry name" value="Ala_racemase_C"/>
    <property type="match status" value="1"/>
</dbReference>
<dbReference type="GO" id="GO:0008784">
    <property type="term" value="F:alanine racemase activity"/>
    <property type="evidence" value="ECO:0007669"/>
    <property type="project" value="UniProtKB-UniRule"/>
</dbReference>
<dbReference type="UniPathway" id="UPA00042">
    <property type="reaction ID" value="UER00497"/>
</dbReference>
<dbReference type="Gene3D" id="3.20.20.10">
    <property type="entry name" value="Alanine racemase"/>
    <property type="match status" value="1"/>
</dbReference>
<comment type="pathway">
    <text evidence="7">Amino-acid biosynthesis; D-alanine biosynthesis; D-alanine from L-alanine: step 1/1.</text>
</comment>
<feature type="active site" description="Proton acceptor; specific for D-alanine" evidence="7">
    <location>
        <position position="51"/>
    </location>
</feature>
<comment type="cofactor">
    <cofactor evidence="2 7 8">
        <name>pyridoxal 5'-phosphate</name>
        <dbReference type="ChEBI" id="CHEBI:597326"/>
    </cofactor>
</comment>
<evidence type="ECO:0000256" key="8">
    <source>
        <dbReference type="PIRSR" id="PIRSR600821-50"/>
    </source>
</evidence>
<accession>A0A5C4XPM0</accession>
<dbReference type="InterPro" id="IPR029066">
    <property type="entry name" value="PLP-binding_barrel"/>
</dbReference>
<feature type="modified residue" description="N6-(pyridoxal phosphate)lysine" evidence="7 8">
    <location>
        <position position="51"/>
    </location>
</feature>
<dbReference type="EMBL" id="VDMN01000001">
    <property type="protein sequence ID" value="TNM65363.1"/>
    <property type="molecule type" value="Genomic_DNA"/>
</dbReference>
<dbReference type="PANTHER" id="PTHR30511:SF0">
    <property type="entry name" value="ALANINE RACEMASE, CATABOLIC-RELATED"/>
    <property type="match status" value="1"/>
</dbReference>
<dbReference type="Pfam" id="PF01168">
    <property type="entry name" value="Ala_racemase_N"/>
    <property type="match status" value="1"/>
</dbReference>
<name>A0A5C4XPM0_9HYPH</name>
<evidence type="ECO:0000256" key="2">
    <source>
        <dbReference type="ARBA" id="ARBA00001933"/>
    </source>
</evidence>
<evidence type="ECO:0000259" key="10">
    <source>
        <dbReference type="SMART" id="SM01005"/>
    </source>
</evidence>
<dbReference type="OrthoDB" id="8353027at2"/>
<dbReference type="PRINTS" id="PR00992">
    <property type="entry name" value="ALARACEMASE"/>
</dbReference>
<proteinExistence type="inferred from homology"/>
<reference evidence="11 12" key="1">
    <citation type="submission" date="2019-06" db="EMBL/GenBank/DDBJ databases">
        <title>The draft genome of Rhizobium smilacinae PTYR-5.</title>
        <authorList>
            <person name="Liu L."/>
            <person name="Li L."/>
            <person name="Zhang X."/>
        </authorList>
    </citation>
    <scope>NUCLEOTIDE SEQUENCE [LARGE SCALE GENOMIC DNA]</scope>
    <source>
        <strain evidence="11 12">PTYR-5</strain>
    </source>
</reference>
<dbReference type="InterPro" id="IPR009006">
    <property type="entry name" value="Ala_racemase/Decarboxylase_C"/>
</dbReference>
<dbReference type="InterPro" id="IPR000821">
    <property type="entry name" value="Ala_racemase"/>
</dbReference>
<dbReference type="CDD" id="cd00430">
    <property type="entry name" value="PLPDE_III_AR"/>
    <property type="match status" value="1"/>
</dbReference>
<sequence length="379" mass="40947">MNSNWVCWNGKGKPIMSHGPVLEVYLDHLVDNFNFVKNMAGAGVRTGAVVKSDAYGLGLTSVAHALYKSGCELFFVASLDEALKLRQSGILASIVVFDADIKRASGEFQRQKLVAVVNDRDDLKSIASAAGSMPYYLNIETGFSRFGLDVESVTSIERDGGFRHAWPVCLFTHLACSDNPQDGTNALQREKLLTASRAFPRVPLSLTASAGLWLDPSYHMDIARIGSALYGLNNARIYPNPLTPVVKLKAPVIDVHHVPVQQSVGYGGTFRTRRSSTLGVLPIGYKHGLPWACANRISVRLGSFIVPVVGRIAMEYTTIDLTDVPDAAKGRGRIVEFLFDEFGVDELASAAGANGQEILTRLGAGCPRNHIATALRSTG</sequence>
<dbReference type="InterPro" id="IPR001608">
    <property type="entry name" value="Ala_racemase_N"/>
</dbReference>
<dbReference type="SMART" id="SM01005">
    <property type="entry name" value="Ala_racemase_C"/>
    <property type="match status" value="1"/>
</dbReference>
<dbReference type="EC" id="5.1.1.1" evidence="4 7"/>
<evidence type="ECO:0000256" key="4">
    <source>
        <dbReference type="ARBA" id="ARBA00013089"/>
    </source>
</evidence>
<feature type="domain" description="Alanine racemase C-terminal" evidence="10">
    <location>
        <begin position="245"/>
        <end position="371"/>
    </location>
</feature>
<keyword evidence="6 7" id="KW-0413">Isomerase</keyword>
<keyword evidence="12" id="KW-1185">Reference proteome</keyword>
<evidence type="ECO:0000313" key="12">
    <source>
        <dbReference type="Proteomes" id="UP000311605"/>
    </source>
</evidence>
<dbReference type="AlphaFoldDB" id="A0A5C4XPM0"/>
<dbReference type="SUPFAM" id="SSF50621">
    <property type="entry name" value="Alanine racemase C-terminal domain-like"/>
    <property type="match status" value="1"/>
</dbReference>
<dbReference type="GO" id="GO:0005829">
    <property type="term" value="C:cytosol"/>
    <property type="evidence" value="ECO:0007669"/>
    <property type="project" value="TreeGrafter"/>
</dbReference>
<evidence type="ECO:0000313" key="11">
    <source>
        <dbReference type="EMBL" id="TNM65363.1"/>
    </source>
</evidence>
<dbReference type="PROSITE" id="PS00395">
    <property type="entry name" value="ALANINE_RACEMASE"/>
    <property type="match status" value="1"/>
</dbReference>
<keyword evidence="5 7" id="KW-0663">Pyridoxal phosphate</keyword>
<comment type="caution">
    <text evidence="11">The sequence shown here is derived from an EMBL/GenBank/DDBJ whole genome shotgun (WGS) entry which is preliminary data.</text>
</comment>
<dbReference type="GO" id="GO:0030632">
    <property type="term" value="P:D-alanine biosynthetic process"/>
    <property type="evidence" value="ECO:0007669"/>
    <property type="project" value="UniProtKB-UniRule"/>
</dbReference>